<evidence type="ECO:0000313" key="2">
    <source>
        <dbReference type="Proteomes" id="UP000236000"/>
    </source>
</evidence>
<dbReference type="EMBL" id="PJKA01000002">
    <property type="protein sequence ID" value="PNC20364.1"/>
    <property type="molecule type" value="Genomic_DNA"/>
</dbReference>
<evidence type="ECO:0000313" key="1">
    <source>
        <dbReference type="EMBL" id="PNC20364.1"/>
    </source>
</evidence>
<reference evidence="1 2" key="1">
    <citation type="journal article" date="2017" name="BMC Genomics">
        <title>Genome sequencing of 39 Akkermansia muciniphila isolates reveals its population structure, genomic and functional diverisity, and global distribution in mammalian gut microbiotas.</title>
        <authorList>
            <person name="Guo X."/>
            <person name="Li S."/>
            <person name="Zhang J."/>
            <person name="Wu F."/>
            <person name="Li X."/>
            <person name="Wu D."/>
            <person name="Zhang M."/>
            <person name="Ou Z."/>
            <person name="Jie Z."/>
            <person name="Yan Q."/>
            <person name="Li P."/>
            <person name="Yi J."/>
            <person name="Peng Y."/>
        </authorList>
    </citation>
    <scope>NUCLEOTIDE SEQUENCE [LARGE SCALE GENOMIC DNA]</scope>
    <source>
        <strain evidence="1 2">GP24</strain>
    </source>
</reference>
<gene>
    <name evidence="1" type="ORF">CXU22_00865</name>
</gene>
<comment type="caution">
    <text evidence="1">The sequence shown here is derived from an EMBL/GenBank/DDBJ whole genome shotgun (WGS) entry which is preliminary data.</text>
</comment>
<name>A0A2N8HH11_9BACT</name>
<accession>A0A2N8HH11</accession>
<organism evidence="1 2">
    <name type="scientific">Akkermansia muciniphila</name>
    <dbReference type="NCBI Taxonomy" id="239935"/>
    <lineage>
        <taxon>Bacteria</taxon>
        <taxon>Pseudomonadati</taxon>
        <taxon>Verrucomicrobiota</taxon>
        <taxon>Verrucomicrobiia</taxon>
        <taxon>Verrucomicrobiales</taxon>
        <taxon>Akkermansiaceae</taxon>
        <taxon>Akkermansia</taxon>
    </lineage>
</organism>
<sequence length="165" mass="18348">MACMAVALDSCSAPVKAPEAVAGWYEGTLYEGQPFYITKNAISWTSGRKKADFGHWTAVSVYDPSIRLQAEGGTFTISPGYGWDGVTWGTTPPDMLLPSLFHDAMLHAKMNGAPIARSQIDLAFYDLMTTQHAGRKGFYYRFVRLFGWCFTVPQYPRTLTVEKNS</sequence>
<protein>
    <submittedName>
        <fullName evidence="1">Uncharacterized protein</fullName>
    </submittedName>
</protein>
<dbReference type="Proteomes" id="UP000236000">
    <property type="component" value="Unassembled WGS sequence"/>
</dbReference>
<dbReference type="AlphaFoldDB" id="A0A2N8HH11"/>
<proteinExistence type="predicted"/>